<dbReference type="AlphaFoldDB" id="A0A432LRU7"/>
<organism evidence="1 2">
    <name type="scientific">Dyella dinghuensis</name>
    <dbReference type="NCBI Taxonomy" id="1920169"/>
    <lineage>
        <taxon>Bacteria</taxon>
        <taxon>Pseudomonadati</taxon>
        <taxon>Pseudomonadota</taxon>
        <taxon>Gammaproteobacteria</taxon>
        <taxon>Lysobacterales</taxon>
        <taxon>Rhodanobacteraceae</taxon>
        <taxon>Dyella</taxon>
    </lineage>
</organism>
<dbReference type="EMBL" id="RYZR01000006">
    <property type="protein sequence ID" value="RUL63276.1"/>
    <property type="molecule type" value="Genomic_DNA"/>
</dbReference>
<dbReference type="RefSeq" id="WP_126674212.1">
    <property type="nucleotide sequence ID" value="NZ_RYZR01000006.1"/>
</dbReference>
<sequence length="93" mass="10299">MQRDFDRTDAKAQACSYILLSLLQRMDQQEPGLIDALLAGAKGDFEASQSQGDLPHPVPMIFQEAIALLTRANAYKQNMLDRRGDEESASNSN</sequence>
<reference evidence="1 2" key="1">
    <citation type="submission" date="2018-12" db="EMBL/GenBank/DDBJ databases">
        <title>Dyella dinghuensis sp. nov. DHOA06 and Dyella choica sp. nov. 4M-K27, isolated from forest soil.</title>
        <authorList>
            <person name="Qiu L.-H."/>
            <person name="Gao Z.-H."/>
        </authorList>
    </citation>
    <scope>NUCLEOTIDE SEQUENCE [LARGE SCALE GENOMIC DNA]</scope>
    <source>
        <strain evidence="1 2">DHOA06</strain>
    </source>
</reference>
<dbReference type="OrthoDB" id="5956204at2"/>
<comment type="caution">
    <text evidence="1">The sequence shown here is derived from an EMBL/GenBank/DDBJ whole genome shotgun (WGS) entry which is preliminary data.</text>
</comment>
<name>A0A432LRU7_9GAMM</name>
<protein>
    <submittedName>
        <fullName evidence="1">Uncharacterized protein</fullName>
    </submittedName>
</protein>
<gene>
    <name evidence="1" type="ORF">EKH79_12835</name>
</gene>
<proteinExistence type="predicted"/>
<evidence type="ECO:0000313" key="1">
    <source>
        <dbReference type="EMBL" id="RUL63276.1"/>
    </source>
</evidence>
<dbReference type="Proteomes" id="UP000267077">
    <property type="component" value="Unassembled WGS sequence"/>
</dbReference>
<evidence type="ECO:0000313" key="2">
    <source>
        <dbReference type="Proteomes" id="UP000267077"/>
    </source>
</evidence>
<accession>A0A432LRU7</accession>
<keyword evidence="2" id="KW-1185">Reference proteome</keyword>